<dbReference type="GeneID" id="59337947"/>
<dbReference type="Proteomes" id="UP000593566">
    <property type="component" value="Unassembled WGS sequence"/>
</dbReference>
<dbReference type="RefSeq" id="XP_037154261.1">
    <property type="nucleotide sequence ID" value="XM_037300413.1"/>
</dbReference>
<name>A0A8H6CLF7_9LECA</name>
<keyword evidence="2" id="KW-1185">Reference proteome</keyword>
<dbReference type="EMBL" id="JACCJB010000007">
    <property type="protein sequence ID" value="KAF6225552.1"/>
    <property type="molecule type" value="Genomic_DNA"/>
</dbReference>
<reference evidence="1 2" key="1">
    <citation type="journal article" date="2020" name="Genomics">
        <title>Complete, high-quality genomes from long-read metagenomic sequencing of two wolf lichen thalli reveals enigmatic genome architecture.</title>
        <authorList>
            <person name="McKenzie S.K."/>
            <person name="Walston R.F."/>
            <person name="Allen J.L."/>
        </authorList>
    </citation>
    <scope>NUCLEOTIDE SEQUENCE [LARGE SCALE GENOMIC DNA]</scope>
    <source>
        <strain evidence="1">WasteWater1</strain>
    </source>
</reference>
<evidence type="ECO:0000313" key="2">
    <source>
        <dbReference type="Proteomes" id="UP000593566"/>
    </source>
</evidence>
<sequence length="142" mass="15403">MPSPSATNFNRDKEIPQLTNFCTSLNSKYFLLGEPTTEETPTSILDAAAGVSVTAFSSSSDYKGRAIGSDAVSIEECVGNFLPVIHPSKSNIDRIDRRASTDGMNNGYLQNTSNLLHRIIGNHLERQTFTTCATWSTSVPSV</sequence>
<comment type="caution">
    <text evidence="1">The sequence shown here is derived from an EMBL/GenBank/DDBJ whole genome shotgun (WGS) entry which is preliminary data.</text>
</comment>
<dbReference type="AlphaFoldDB" id="A0A8H6CLF7"/>
<evidence type="ECO:0000313" key="1">
    <source>
        <dbReference type="EMBL" id="KAF6225552.1"/>
    </source>
</evidence>
<accession>A0A8H6CLF7</accession>
<organism evidence="1 2">
    <name type="scientific">Letharia lupina</name>
    <dbReference type="NCBI Taxonomy" id="560253"/>
    <lineage>
        <taxon>Eukaryota</taxon>
        <taxon>Fungi</taxon>
        <taxon>Dikarya</taxon>
        <taxon>Ascomycota</taxon>
        <taxon>Pezizomycotina</taxon>
        <taxon>Lecanoromycetes</taxon>
        <taxon>OSLEUM clade</taxon>
        <taxon>Lecanoromycetidae</taxon>
        <taxon>Lecanorales</taxon>
        <taxon>Lecanorineae</taxon>
        <taxon>Parmeliaceae</taxon>
        <taxon>Letharia</taxon>
    </lineage>
</organism>
<proteinExistence type="predicted"/>
<protein>
    <submittedName>
        <fullName evidence="1">Uncharacterized protein</fullName>
    </submittedName>
</protein>
<gene>
    <name evidence="1" type="ORF">HO133_009552</name>
</gene>